<comment type="similarity">
    <text evidence="1">Belongs to the thioredoxin family.</text>
</comment>
<dbReference type="InterPro" id="IPR010357">
    <property type="entry name" value="TXNDC17_dom"/>
</dbReference>
<keyword evidence="5" id="KW-1185">Reference proteome</keyword>
<protein>
    <recommendedName>
        <fullName evidence="2">Thioredoxin domain-containing protein 17</fullName>
    </recommendedName>
</protein>
<proteinExistence type="inferred from homology"/>
<dbReference type="InterPro" id="IPR036249">
    <property type="entry name" value="Thioredoxin-like_sf"/>
</dbReference>
<organism evidence="4 5">
    <name type="scientific">Gnathostoma spinigerum</name>
    <dbReference type="NCBI Taxonomy" id="75299"/>
    <lineage>
        <taxon>Eukaryota</taxon>
        <taxon>Metazoa</taxon>
        <taxon>Ecdysozoa</taxon>
        <taxon>Nematoda</taxon>
        <taxon>Chromadorea</taxon>
        <taxon>Rhabditida</taxon>
        <taxon>Spirurina</taxon>
        <taxon>Gnathostomatomorpha</taxon>
        <taxon>Gnathostomatoidea</taxon>
        <taxon>Gnathostomatidae</taxon>
        <taxon>Gnathostoma</taxon>
    </lineage>
</organism>
<evidence type="ECO:0000256" key="2">
    <source>
        <dbReference type="ARBA" id="ARBA00016949"/>
    </source>
</evidence>
<dbReference type="InterPro" id="IPR045108">
    <property type="entry name" value="TXNDC17-like"/>
</dbReference>
<reference evidence="4 5" key="1">
    <citation type="submission" date="2024-08" db="EMBL/GenBank/DDBJ databases">
        <title>Gnathostoma spinigerum genome.</title>
        <authorList>
            <person name="Gonzalez-Bertolin B."/>
            <person name="Monzon S."/>
            <person name="Zaballos A."/>
            <person name="Jimenez P."/>
            <person name="Dekumyoy P."/>
            <person name="Varona S."/>
            <person name="Cuesta I."/>
            <person name="Sumanam S."/>
            <person name="Adisakwattana P."/>
            <person name="Gasser R.B."/>
            <person name="Hernandez-Gonzalez A."/>
            <person name="Young N.D."/>
            <person name="Perteguer M.J."/>
        </authorList>
    </citation>
    <scope>NUCLEOTIDE SEQUENCE [LARGE SCALE GENOMIC DNA]</scope>
    <source>
        <strain evidence="4">AL3</strain>
        <tissue evidence="4">Liver</tissue>
    </source>
</reference>
<dbReference type="Proteomes" id="UP001608902">
    <property type="component" value="Unassembled WGS sequence"/>
</dbReference>
<dbReference type="AlphaFoldDB" id="A0ABD6ELB2"/>
<dbReference type="Gene3D" id="3.40.30.10">
    <property type="entry name" value="Glutaredoxin"/>
    <property type="match status" value="1"/>
</dbReference>
<evidence type="ECO:0000259" key="3">
    <source>
        <dbReference type="Pfam" id="PF06110"/>
    </source>
</evidence>
<accession>A0ABD6ELB2</accession>
<comment type="caution">
    <text evidence="4">The sequence shown here is derived from an EMBL/GenBank/DDBJ whole genome shotgun (WGS) entry which is preliminary data.</text>
</comment>
<feature type="domain" description="Thioredoxin" evidence="3">
    <location>
        <begin position="11"/>
        <end position="128"/>
    </location>
</feature>
<evidence type="ECO:0000313" key="4">
    <source>
        <dbReference type="EMBL" id="MFH4980759.1"/>
    </source>
</evidence>
<dbReference type="Pfam" id="PF06110">
    <property type="entry name" value="TXD17-like_Trx"/>
    <property type="match status" value="1"/>
</dbReference>
<dbReference type="PANTHER" id="PTHR12452">
    <property type="entry name" value="42-9-9 PROTEIN-RELATED"/>
    <property type="match status" value="1"/>
</dbReference>
<evidence type="ECO:0000313" key="5">
    <source>
        <dbReference type="Proteomes" id="UP001608902"/>
    </source>
</evidence>
<gene>
    <name evidence="4" type="ORF">AB6A40_007468</name>
</gene>
<name>A0ABD6ELB2_9BILA</name>
<dbReference type="SUPFAM" id="SSF52833">
    <property type="entry name" value="Thioredoxin-like"/>
    <property type="match status" value="1"/>
</dbReference>
<dbReference type="EMBL" id="JBGFUD010006044">
    <property type="protein sequence ID" value="MFH4980759.1"/>
    <property type="molecule type" value="Genomic_DNA"/>
</dbReference>
<sequence>MVLQRVTVEGYESLLSELGKCSYRTLILFTASKNSGKSWCPDCVEAEPAIENVLKDVQSSSYAEDNNLRVIECFVGQREYWKDKQNPFRTDPKFSVSCIPTLMEYGAKSKRLSEAQLRKEDLIRELIECED</sequence>
<evidence type="ECO:0000256" key="1">
    <source>
        <dbReference type="ARBA" id="ARBA00008987"/>
    </source>
</evidence>
<dbReference type="PANTHER" id="PTHR12452:SF0">
    <property type="entry name" value="THIOREDOXIN DOMAIN-CONTAINING PROTEIN 17"/>
    <property type="match status" value="1"/>
</dbReference>